<dbReference type="SUPFAM" id="SSF52833">
    <property type="entry name" value="Thioredoxin-like"/>
    <property type="match status" value="1"/>
</dbReference>
<keyword evidence="1" id="KW-0732">Signal</keyword>
<keyword evidence="3" id="KW-0812">Transmembrane</keyword>
<dbReference type="InterPro" id="IPR019389">
    <property type="entry name" value="Selenoprotein_T"/>
</dbReference>
<dbReference type="Pfam" id="PF10262">
    <property type="entry name" value="Rdx"/>
    <property type="match status" value="1"/>
</dbReference>
<dbReference type="AlphaFoldDB" id="S9UV51"/>
<dbReference type="OrthoDB" id="60822at2759"/>
<keyword evidence="2" id="KW-0676">Redox-active center</keyword>
<feature type="transmembrane region" description="Helical" evidence="3">
    <location>
        <begin position="30"/>
        <end position="49"/>
    </location>
</feature>
<dbReference type="PANTHER" id="PTHR13544:SF0">
    <property type="entry name" value="THIOREDOXIN REDUCTASE-LIKE SELENOPROTEIN T"/>
    <property type="match status" value="1"/>
</dbReference>
<dbReference type="Proteomes" id="UP000015354">
    <property type="component" value="Unassembled WGS sequence"/>
</dbReference>
<accession>S9UV51</accession>
<gene>
    <name evidence="4" type="ORF">STCU_02654</name>
</gene>
<evidence type="ECO:0000313" key="5">
    <source>
        <dbReference type="Proteomes" id="UP000015354"/>
    </source>
</evidence>
<dbReference type="GO" id="GO:0005789">
    <property type="term" value="C:endoplasmic reticulum membrane"/>
    <property type="evidence" value="ECO:0007669"/>
    <property type="project" value="TreeGrafter"/>
</dbReference>
<sequence length="126" mass="13715">MQLQLRTQLPTADEVTIEGETFPVTPLKKAVGQLCATWFLVAIGIALMADHLPPQVRQLARENRAAILISAFALNMFGSSLTQSGAFEVFVDDQLVYSKLQTGVTPSVELVGELILNTTLLAKYLP</sequence>
<dbReference type="InterPro" id="IPR036249">
    <property type="entry name" value="Thioredoxin-like_sf"/>
</dbReference>
<dbReference type="GO" id="GO:0045454">
    <property type="term" value="P:cell redox homeostasis"/>
    <property type="evidence" value="ECO:0007669"/>
    <property type="project" value="TreeGrafter"/>
</dbReference>
<comment type="caution">
    <text evidence="4">The sequence shown here is derived from an EMBL/GenBank/DDBJ whole genome shotgun (WGS) entry which is preliminary data.</text>
</comment>
<name>S9UV51_9TRYP</name>
<evidence type="ECO:0000256" key="1">
    <source>
        <dbReference type="ARBA" id="ARBA00022729"/>
    </source>
</evidence>
<dbReference type="GO" id="GO:0004791">
    <property type="term" value="F:thioredoxin-disulfide reductase (NADPH) activity"/>
    <property type="evidence" value="ECO:0007669"/>
    <property type="project" value="TreeGrafter"/>
</dbReference>
<dbReference type="PANTHER" id="PTHR13544">
    <property type="entry name" value="SELENOPROTEIN T"/>
    <property type="match status" value="1"/>
</dbReference>
<dbReference type="Gene3D" id="3.40.30.10">
    <property type="entry name" value="Glutaredoxin"/>
    <property type="match status" value="1"/>
</dbReference>
<reference evidence="4 5" key="1">
    <citation type="journal article" date="2013" name="PLoS ONE">
        <title>Predicting the Proteins of Angomonas deanei, Strigomonas culicis and Their Respective Endosymbionts Reveals New Aspects of the Trypanosomatidae Family.</title>
        <authorList>
            <person name="Motta M.C."/>
            <person name="Martins A.C."/>
            <person name="de Souza S.S."/>
            <person name="Catta-Preta C.M."/>
            <person name="Silva R."/>
            <person name="Klein C.C."/>
            <person name="de Almeida L.G."/>
            <person name="de Lima Cunha O."/>
            <person name="Ciapina L.P."/>
            <person name="Brocchi M."/>
            <person name="Colabardini A.C."/>
            <person name="de Araujo Lima B."/>
            <person name="Machado C.R."/>
            <person name="de Almeida Soares C.M."/>
            <person name="Probst C.M."/>
            <person name="de Menezes C.B."/>
            <person name="Thompson C.E."/>
            <person name="Bartholomeu D.C."/>
            <person name="Gradia D.F."/>
            <person name="Pavoni D.P."/>
            <person name="Grisard E.C."/>
            <person name="Fantinatti-Garboggini F."/>
            <person name="Marchini F.K."/>
            <person name="Rodrigues-Luiz G.F."/>
            <person name="Wagner G."/>
            <person name="Goldman G.H."/>
            <person name="Fietto J.L."/>
            <person name="Elias M.C."/>
            <person name="Goldman M.H."/>
            <person name="Sagot M.F."/>
            <person name="Pereira M."/>
            <person name="Stoco P.H."/>
            <person name="de Mendonca-Neto R.P."/>
            <person name="Teixeira S.M."/>
            <person name="Maciel T.E."/>
            <person name="de Oliveira Mendes T.A."/>
            <person name="Urmenyi T.P."/>
            <person name="de Souza W."/>
            <person name="Schenkman S."/>
            <person name="de Vasconcelos A.T."/>
        </authorList>
    </citation>
    <scope>NUCLEOTIDE SEQUENCE [LARGE SCALE GENOMIC DNA]</scope>
</reference>
<dbReference type="InterPro" id="IPR011893">
    <property type="entry name" value="Selenoprotein_Rdx-typ"/>
</dbReference>
<evidence type="ECO:0000256" key="2">
    <source>
        <dbReference type="ARBA" id="ARBA00023284"/>
    </source>
</evidence>
<dbReference type="EMBL" id="ATMH01002654">
    <property type="protein sequence ID" value="EPY32783.1"/>
    <property type="molecule type" value="Genomic_DNA"/>
</dbReference>
<protein>
    <submittedName>
        <fullName evidence="4">Selenoprotein T, 1b</fullName>
    </submittedName>
</protein>
<proteinExistence type="predicted"/>
<evidence type="ECO:0000256" key="3">
    <source>
        <dbReference type="SAM" id="Phobius"/>
    </source>
</evidence>
<keyword evidence="5" id="KW-1185">Reference proteome</keyword>
<evidence type="ECO:0000313" key="4">
    <source>
        <dbReference type="EMBL" id="EPY32783.1"/>
    </source>
</evidence>
<organism evidence="4 5">
    <name type="scientific">Strigomonas culicis</name>
    <dbReference type="NCBI Taxonomy" id="28005"/>
    <lineage>
        <taxon>Eukaryota</taxon>
        <taxon>Discoba</taxon>
        <taxon>Euglenozoa</taxon>
        <taxon>Kinetoplastea</taxon>
        <taxon>Metakinetoplastina</taxon>
        <taxon>Trypanosomatida</taxon>
        <taxon>Trypanosomatidae</taxon>
        <taxon>Strigomonadinae</taxon>
        <taxon>Strigomonas</taxon>
    </lineage>
</organism>
<keyword evidence="3" id="KW-1133">Transmembrane helix</keyword>
<keyword evidence="3" id="KW-0472">Membrane</keyword>